<accession>A0A2H4U4Y8</accession>
<name>A0A2H4U4Y8_METSM</name>
<dbReference type="GeneID" id="35118007"/>
<dbReference type="Proteomes" id="UP000232133">
    <property type="component" value="Chromosome"/>
</dbReference>
<dbReference type="PANTHER" id="PTHR39206">
    <property type="entry name" value="SLL8004 PROTEIN"/>
    <property type="match status" value="1"/>
</dbReference>
<evidence type="ECO:0000256" key="1">
    <source>
        <dbReference type="ARBA" id="ARBA00022741"/>
    </source>
</evidence>
<dbReference type="SUPFAM" id="SSF52540">
    <property type="entry name" value="P-loop containing nucleoside triphosphate hydrolases"/>
    <property type="match status" value="1"/>
</dbReference>
<dbReference type="AlphaFoldDB" id="A0A2H4U4Y8"/>
<reference evidence="4 5" key="1">
    <citation type="submission" date="2016-10" db="EMBL/GenBank/DDBJ databases">
        <authorList>
            <person name="Varghese N."/>
        </authorList>
    </citation>
    <scope>NUCLEOTIDE SEQUENCE [LARGE SCALE GENOMIC DNA]</scope>
    <source>
        <strain evidence="4 5">KB11</strain>
    </source>
</reference>
<feature type="domain" description="Zeta toxin" evidence="3">
    <location>
        <begin position="5"/>
        <end position="155"/>
    </location>
</feature>
<dbReference type="Gene3D" id="3.40.50.300">
    <property type="entry name" value="P-loop containing nucleotide triphosphate hydrolases"/>
    <property type="match status" value="1"/>
</dbReference>
<organism evidence="4 5">
    <name type="scientific">Methanobrevibacter smithii</name>
    <dbReference type="NCBI Taxonomy" id="2173"/>
    <lineage>
        <taxon>Archaea</taxon>
        <taxon>Methanobacteriati</taxon>
        <taxon>Methanobacteriota</taxon>
        <taxon>Methanomada group</taxon>
        <taxon>Methanobacteria</taxon>
        <taxon>Methanobacteriales</taxon>
        <taxon>Methanobacteriaceae</taxon>
        <taxon>Methanobrevibacter</taxon>
    </lineage>
</organism>
<keyword evidence="1" id="KW-0547">Nucleotide-binding</keyword>
<dbReference type="OrthoDB" id="75417at2157"/>
<dbReference type="EMBL" id="CP017803">
    <property type="protein sequence ID" value="ATZ59169.1"/>
    <property type="molecule type" value="Genomic_DNA"/>
</dbReference>
<protein>
    <recommendedName>
        <fullName evidence="3">Zeta toxin domain-containing protein</fullName>
    </recommendedName>
</protein>
<evidence type="ECO:0000256" key="2">
    <source>
        <dbReference type="ARBA" id="ARBA00022840"/>
    </source>
</evidence>
<sequence>MSKKNRLPEIIIFAGPNGSGKTTITRMARTIGVYINADDIKRSSLCSDLEAAVKAEELREEMIEKGEDFTFETVLSTDRNLKLLKKAKEKGYFLRCIYVLTSDYKINIARVSMRESMGGHGVPEEKIKSRYYKALDLISELVEICDIVHIYDNTNVPFRIFKKRKDIYFHWENKYWSYSDIEKLTGISEYSN</sequence>
<dbReference type="Pfam" id="PF06414">
    <property type="entry name" value="Zeta_toxin"/>
    <property type="match status" value="1"/>
</dbReference>
<dbReference type="InterPro" id="IPR027417">
    <property type="entry name" value="P-loop_NTPase"/>
</dbReference>
<evidence type="ECO:0000313" key="5">
    <source>
        <dbReference type="Proteomes" id="UP000232133"/>
    </source>
</evidence>
<keyword evidence="2" id="KW-0067">ATP-binding</keyword>
<gene>
    <name evidence="4" type="ORF">BK798_01470</name>
</gene>
<evidence type="ECO:0000259" key="3">
    <source>
        <dbReference type="Pfam" id="PF06414"/>
    </source>
</evidence>
<dbReference type="RefSeq" id="WP_019262358.1">
    <property type="nucleotide sequence ID" value="NZ_CABMLR010000005.1"/>
</dbReference>
<dbReference type="GO" id="GO:0005524">
    <property type="term" value="F:ATP binding"/>
    <property type="evidence" value="ECO:0007669"/>
    <property type="project" value="UniProtKB-KW"/>
</dbReference>
<evidence type="ECO:0000313" key="4">
    <source>
        <dbReference type="EMBL" id="ATZ59169.1"/>
    </source>
</evidence>
<dbReference type="GO" id="GO:0016301">
    <property type="term" value="F:kinase activity"/>
    <property type="evidence" value="ECO:0007669"/>
    <property type="project" value="InterPro"/>
</dbReference>
<dbReference type="InterPro" id="IPR010488">
    <property type="entry name" value="Zeta_toxin_domain"/>
</dbReference>
<proteinExistence type="predicted"/>
<dbReference type="PANTHER" id="PTHR39206:SF1">
    <property type="entry name" value="SLL8004 PROTEIN"/>
    <property type="match status" value="1"/>
</dbReference>